<proteinExistence type="predicted"/>
<gene>
    <name evidence="1" type="ORF">NPIL_222751</name>
</gene>
<feature type="non-terminal residue" evidence="1">
    <location>
        <position position="1"/>
    </location>
</feature>
<dbReference type="Proteomes" id="UP000887013">
    <property type="component" value="Unassembled WGS sequence"/>
</dbReference>
<evidence type="ECO:0000313" key="1">
    <source>
        <dbReference type="EMBL" id="GFS93770.1"/>
    </source>
</evidence>
<keyword evidence="2" id="KW-1185">Reference proteome</keyword>
<sequence>AGIISGKWLEVYLSFEGLMLGLPDVAENLSQ</sequence>
<comment type="caution">
    <text evidence="1">The sequence shown here is derived from an EMBL/GenBank/DDBJ whole genome shotgun (WGS) entry which is preliminary data.</text>
</comment>
<reference evidence="1" key="1">
    <citation type="submission" date="2020-08" db="EMBL/GenBank/DDBJ databases">
        <title>Multicomponent nature underlies the extraordinary mechanical properties of spider dragline silk.</title>
        <authorList>
            <person name="Kono N."/>
            <person name="Nakamura H."/>
            <person name="Mori M."/>
            <person name="Yoshida Y."/>
            <person name="Ohtoshi R."/>
            <person name="Malay A.D."/>
            <person name="Moran D.A.P."/>
            <person name="Tomita M."/>
            <person name="Numata K."/>
            <person name="Arakawa K."/>
        </authorList>
    </citation>
    <scope>NUCLEOTIDE SEQUENCE</scope>
</reference>
<name>A0A8X6TAG2_NEPPI</name>
<evidence type="ECO:0000313" key="2">
    <source>
        <dbReference type="Proteomes" id="UP000887013"/>
    </source>
</evidence>
<organism evidence="1 2">
    <name type="scientific">Nephila pilipes</name>
    <name type="common">Giant wood spider</name>
    <name type="synonym">Nephila maculata</name>
    <dbReference type="NCBI Taxonomy" id="299642"/>
    <lineage>
        <taxon>Eukaryota</taxon>
        <taxon>Metazoa</taxon>
        <taxon>Ecdysozoa</taxon>
        <taxon>Arthropoda</taxon>
        <taxon>Chelicerata</taxon>
        <taxon>Arachnida</taxon>
        <taxon>Araneae</taxon>
        <taxon>Araneomorphae</taxon>
        <taxon>Entelegynae</taxon>
        <taxon>Araneoidea</taxon>
        <taxon>Nephilidae</taxon>
        <taxon>Nephila</taxon>
    </lineage>
</organism>
<protein>
    <submittedName>
        <fullName evidence="1">Uncharacterized protein</fullName>
    </submittedName>
</protein>
<dbReference type="AlphaFoldDB" id="A0A8X6TAG2"/>
<dbReference type="EMBL" id="BMAW01005359">
    <property type="protein sequence ID" value="GFS93770.1"/>
    <property type="molecule type" value="Genomic_DNA"/>
</dbReference>
<accession>A0A8X6TAG2</accession>